<comment type="subcellular location">
    <subcellularLocation>
        <location evidence="1">Membrane</location>
        <topology evidence="1">Multi-pass membrane protein</topology>
    </subcellularLocation>
</comment>
<dbReference type="Pfam" id="PF04819">
    <property type="entry name" value="DUF716"/>
    <property type="match status" value="1"/>
</dbReference>
<feature type="transmembrane region" description="Helical" evidence="7">
    <location>
        <begin position="219"/>
        <end position="236"/>
    </location>
</feature>
<keyword evidence="3 7" id="KW-0812">Transmembrane</keyword>
<evidence type="ECO:0000256" key="1">
    <source>
        <dbReference type="ARBA" id="ARBA00004141"/>
    </source>
</evidence>
<feature type="transmembrane region" description="Helical" evidence="7">
    <location>
        <begin position="256"/>
        <end position="279"/>
    </location>
</feature>
<dbReference type="EMBL" id="VIIS01001698">
    <property type="protein sequence ID" value="KAF0294215.1"/>
    <property type="molecule type" value="Genomic_DNA"/>
</dbReference>
<accession>A0A6A4VJL3</accession>
<dbReference type="AlphaFoldDB" id="A0A6A4VJL3"/>
<feature type="transmembrane region" description="Helical" evidence="7">
    <location>
        <begin position="189"/>
        <end position="207"/>
    </location>
</feature>
<comment type="similarity">
    <text evidence="2">Belongs to the TMEM45 family.</text>
</comment>
<feature type="transmembrane region" description="Helical" evidence="7">
    <location>
        <begin position="93"/>
        <end position="110"/>
    </location>
</feature>
<evidence type="ECO:0000256" key="2">
    <source>
        <dbReference type="ARBA" id="ARBA00006948"/>
    </source>
</evidence>
<keyword evidence="9" id="KW-1185">Reference proteome</keyword>
<keyword evidence="5 7" id="KW-0472">Membrane</keyword>
<dbReference type="Proteomes" id="UP000440578">
    <property type="component" value="Unassembled WGS sequence"/>
</dbReference>
<protein>
    <submittedName>
        <fullName evidence="8">Transmembrane protein 45B</fullName>
    </submittedName>
</protein>
<evidence type="ECO:0000313" key="8">
    <source>
        <dbReference type="EMBL" id="KAF0294215.1"/>
    </source>
</evidence>
<evidence type="ECO:0000256" key="5">
    <source>
        <dbReference type="ARBA" id="ARBA00023136"/>
    </source>
</evidence>
<name>A0A6A4VJL3_AMPAM</name>
<dbReference type="PANTHER" id="PTHR16007:SF15">
    <property type="entry name" value="TRANSMEMBRANE PROTEIN 45B"/>
    <property type="match status" value="1"/>
</dbReference>
<gene>
    <name evidence="8" type="primary">Tmem45b</name>
    <name evidence="8" type="ORF">FJT64_000755</name>
</gene>
<reference evidence="8 9" key="1">
    <citation type="submission" date="2019-07" db="EMBL/GenBank/DDBJ databases">
        <title>Draft genome assembly of a fouling barnacle, Amphibalanus amphitrite (Darwin, 1854): The first reference genome for Thecostraca.</title>
        <authorList>
            <person name="Kim W."/>
        </authorList>
    </citation>
    <scope>NUCLEOTIDE SEQUENCE [LARGE SCALE GENOMIC DNA]</scope>
    <source>
        <strain evidence="8">SNU_AA5</strain>
        <tissue evidence="8">Soma without cirri and trophi</tissue>
    </source>
</reference>
<dbReference type="OrthoDB" id="551896at2759"/>
<feature type="region of interest" description="Disordered" evidence="6">
    <location>
        <begin position="290"/>
        <end position="317"/>
    </location>
</feature>
<organism evidence="8 9">
    <name type="scientific">Amphibalanus amphitrite</name>
    <name type="common">Striped barnacle</name>
    <name type="synonym">Balanus amphitrite</name>
    <dbReference type="NCBI Taxonomy" id="1232801"/>
    <lineage>
        <taxon>Eukaryota</taxon>
        <taxon>Metazoa</taxon>
        <taxon>Ecdysozoa</taxon>
        <taxon>Arthropoda</taxon>
        <taxon>Crustacea</taxon>
        <taxon>Multicrustacea</taxon>
        <taxon>Cirripedia</taxon>
        <taxon>Thoracica</taxon>
        <taxon>Thoracicalcarea</taxon>
        <taxon>Balanomorpha</taxon>
        <taxon>Balanoidea</taxon>
        <taxon>Balanidae</taxon>
        <taxon>Amphibalaninae</taxon>
        <taxon>Amphibalanus</taxon>
    </lineage>
</organism>
<evidence type="ECO:0000256" key="6">
    <source>
        <dbReference type="SAM" id="MobiDB-lite"/>
    </source>
</evidence>
<feature type="transmembrane region" description="Helical" evidence="7">
    <location>
        <begin position="51"/>
        <end position="72"/>
    </location>
</feature>
<proteinExistence type="inferred from homology"/>
<evidence type="ECO:0000313" key="9">
    <source>
        <dbReference type="Proteomes" id="UP000440578"/>
    </source>
</evidence>
<dbReference type="InterPro" id="IPR006904">
    <property type="entry name" value="DUF716"/>
</dbReference>
<feature type="transmembrane region" description="Helical" evidence="7">
    <location>
        <begin position="156"/>
        <end position="177"/>
    </location>
</feature>
<dbReference type="GO" id="GO:0016020">
    <property type="term" value="C:membrane"/>
    <property type="evidence" value="ECO:0007669"/>
    <property type="project" value="UniProtKB-SubCell"/>
</dbReference>
<feature type="transmembrane region" description="Helical" evidence="7">
    <location>
        <begin position="130"/>
        <end position="149"/>
    </location>
</feature>
<dbReference type="PANTHER" id="PTHR16007">
    <property type="entry name" value="EPIDIDYMAL MEMBRANE PROTEIN E9-RELATED"/>
    <property type="match status" value="1"/>
</dbReference>
<evidence type="ECO:0000256" key="7">
    <source>
        <dbReference type="SAM" id="Phobius"/>
    </source>
</evidence>
<keyword evidence="4 7" id="KW-1133">Transmembrane helix</keyword>
<comment type="caution">
    <text evidence="8">The sequence shown here is derived from an EMBL/GenBank/DDBJ whole genome shotgun (WGS) entry which is preliminary data.</text>
</comment>
<evidence type="ECO:0000256" key="3">
    <source>
        <dbReference type="ARBA" id="ARBA00022692"/>
    </source>
</evidence>
<evidence type="ECO:0000256" key="4">
    <source>
        <dbReference type="ARBA" id="ARBA00022989"/>
    </source>
</evidence>
<sequence>MMNQCRSQLCKRTFGMVLGGELQRLICEQRSSRASSTTAIMGTLMGHVVPGSIFLIGGLWWTFNIWSSYFAALKSRGRFRSTMSFPLRRGSRVPWESIVVIMCAIAAIAGEIVTGWRGDRLVEMGNGQHAVMYFMFAISSAAEAARVTGYELLPGLEYVLAVMALAAEALLFAFHGHGSSELEMLVHHLMLYVVLATGAAAAAEGIWRHRVLPALGRCFFFLLQGTWFLQVGVMLYPPSGWPGHYYDPNSYRQRKLATVVFVLHWVGVLTTIAAIGVFLRWKHGLGLRSRAPRPKHGERPRNGADTTQLLHSSDDEL</sequence>
<dbReference type="InterPro" id="IPR042127">
    <property type="entry name" value="TMEM45"/>
</dbReference>